<dbReference type="AlphaFoldDB" id="A0A975BI80"/>
<evidence type="ECO:0000313" key="2">
    <source>
        <dbReference type="Proteomes" id="UP000663722"/>
    </source>
</evidence>
<dbReference type="KEGG" id="dmm:dnm_022000"/>
<accession>A0A975BI80</accession>
<organism evidence="1 2">
    <name type="scientific">Desulfonema magnum</name>
    <dbReference type="NCBI Taxonomy" id="45655"/>
    <lineage>
        <taxon>Bacteria</taxon>
        <taxon>Pseudomonadati</taxon>
        <taxon>Thermodesulfobacteriota</taxon>
        <taxon>Desulfobacteria</taxon>
        <taxon>Desulfobacterales</taxon>
        <taxon>Desulfococcaceae</taxon>
        <taxon>Desulfonema</taxon>
    </lineage>
</organism>
<gene>
    <name evidence="1" type="ORF">dnm_022000</name>
</gene>
<evidence type="ECO:0000313" key="1">
    <source>
        <dbReference type="EMBL" id="QTA86179.1"/>
    </source>
</evidence>
<name>A0A975BI80_9BACT</name>
<protein>
    <submittedName>
        <fullName evidence="1">Uncharacterized protein</fullName>
    </submittedName>
</protein>
<dbReference type="EMBL" id="CP061800">
    <property type="protein sequence ID" value="QTA86179.1"/>
    <property type="molecule type" value="Genomic_DNA"/>
</dbReference>
<reference evidence="1" key="1">
    <citation type="journal article" date="2021" name="Microb. Physiol.">
        <title>Proteogenomic Insights into the Physiology of Marine, Sulfate-Reducing, Filamentous Desulfonema limicola and Desulfonema magnum.</title>
        <authorList>
            <person name="Schnaars V."/>
            <person name="Wohlbrand L."/>
            <person name="Scheve S."/>
            <person name="Hinrichs C."/>
            <person name="Reinhardt R."/>
            <person name="Rabus R."/>
        </authorList>
    </citation>
    <scope>NUCLEOTIDE SEQUENCE</scope>
    <source>
        <strain evidence="1">4be13</strain>
    </source>
</reference>
<proteinExistence type="predicted"/>
<keyword evidence="2" id="KW-1185">Reference proteome</keyword>
<sequence length="62" mass="7457">MSEFQFIPKIRFCRTKFSPLISQNKRTGQWGEWWGDENVSKALKKLIPFLFPAFFNRLIFKS</sequence>
<dbReference type="Proteomes" id="UP000663722">
    <property type="component" value="Chromosome"/>
</dbReference>